<gene>
    <name evidence="4" type="ORF">FHU40_001528</name>
</gene>
<keyword evidence="2" id="KW-0472">Membrane</keyword>
<organism evidence="4 5">
    <name type="scientific">Nocardioides soli</name>
    <dbReference type="NCBI Taxonomy" id="1036020"/>
    <lineage>
        <taxon>Bacteria</taxon>
        <taxon>Bacillati</taxon>
        <taxon>Actinomycetota</taxon>
        <taxon>Actinomycetes</taxon>
        <taxon>Propionibacteriales</taxon>
        <taxon>Nocardioidaceae</taxon>
        <taxon>Nocardioides</taxon>
    </lineage>
</organism>
<reference evidence="4 5" key="1">
    <citation type="submission" date="2020-08" db="EMBL/GenBank/DDBJ databases">
        <title>Sequencing the genomes of 1000 actinobacteria strains.</title>
        <authorList>
            <person name="Klenk H.-P."/>
        </authorList>
    </citation>
    <scope>NUCLEOTIDE SEQUENCE [LARGE SCALE GENOMIC DNA]</scope>
    <source>
        <strain evidence="4 5">DSM 105498</strain>
    </source>
</reference>
<dbReference type="EMBL" id="JACHWR010000001">
    <property type="protein sequence ID" value="MBB3041727.1"/>
    <property type="molecule type" value="Genomic_DNA"/>
</dbReference>
<feature type="domain" description="DUF6542" evidence="3">
    <location>
        <begin position="14"/>
        <end position="128"/>
    </location>
</feature>
<sequence>MSQRTLWEEGHEPGRQVAVLGVAVTLTAAVLDLFVFGSVGVLFDLCFVLLCVALALLVRPRDFFTVGVLPPLLMVGTFTFLGVIRPDAVADAGDGVVQSVVTGLGHHAGALIVGYGLSLGVLAVRHRVLHRHGTQAANRSGSPAPTRTTSG</sequence>
<proteinExistence type="predicted"/>
<feature type="transmembrane region" description="Helical" evidence="2">
    <location>
        <begin position="33"/>
        <end position="56"/>
    </location>
</feature>
<keyword evidence="5" id="KW-1185">Reference proteome</keyword>
<accession>A0A7W4VUU0</accession>
<evidence type="ECO:0000313" key="4">
    <source>
        <dbReference type="EMBL" id="MBB3041727.1"/>
    </source>
</evidence>
<protein>
    <recommendedName>
        <fullName evidence="3">DUF6542 domain-containing protein</fullName>
    </recommendedName>
</protein>
<feature type="compositionally biased region" description="Polar residues" evidence="1">
    <location>
        <begin position="135"/>
        <end position="151"/>
    </location>
</feature>
<dbReference type="Pfam" id="PF20177">
    <property type="entry name" value="DUF6542"/>
    <property type="match status" value="1"/>
</dbReference>
<keyword evidence="2" id="KW-0812">Transmembrane</keyword>
<dbReference type="RefSeq" id="WP_183591604.1">
    <property type="nucleotide sequence ID" value="NZ_JACHWR010000001.1"/>
</dbReference>
<dbReference type="InterPro" id="IPR046672">
    <property type="entry name" value="DUF6542"/>
</dbReference>
<keyword evidence="2" id="KW-1133">Transmembrane helix</keyword>
<feature type="transmembrane region" description="Helical" evidence="2">
    <location>
        <begin position="104"/>
        <end position="124"/>
    </location>
</feature>
<feature type="region of interest" description="Disordered" evidence="1">
    <location>
        <begin position="132"/>
        <end position="151"/>
    </location>
</feature>
<dbReference type="AlphaFoldDB" id="A0A7W4VUU0"/>
<evidence type="ECO:0000259" key="3">
    <source>
        <dbReference type="Pfam" id="PF20177"/>
    </source>
</evidence>
<dbReference type="Proteomes" id="UP000589626">
    <property type="component" value="Unassembled WGS sequence"/>
</dbReference>
<name>A0A7W4VUU0_9ACTN</name>
<evidence type="ECO:0000313" key="5">
    <source>
        <dbReference type="Proteomes" id="UP000589626"/>
    </source>
</evidence>
<evidence type="ECO:0000256" key="1">
    <source>
        <dbReference type="SAM" id="MobiDB-lite"/>
    </source>
</evidence>
<evidence type="ECO:0000256" key="2">
    <source>
        <dbReference type="SAM" id="Phobius"/>
    </source>
</evidence>
<comment type="caution">
    <text evidence="4">The sequence shown here is derived from an EMBL/GenBank/DDBJ whole genome shotgun (WGS) entry which is preliminary data.</text>
</comment>
<feature type="transmembrane region" description="Helical" evidence="2">
    <location>
        <begin position="63"/>
        <end position="84"/>
    </location>
</feature>